<dbReference type="Proteomes" id="UP000265100">
    <property type="component" value="Chromosome 13"/>
</dbReference>
<proteinExistence type="predicted"/>
<reference evidence="2" key="2">
    <citation type="submission" date="2023-03" db="EMBL/GenBank/DDBJ databases">
        <authorList>
            <consortium name="Wellcome Sanger Institute Data Sharing"/>
        </authorList>
    </citation>
    <scope>NUCLEOTIDE SEQUENCE [LARGE SCALE GENOMIC DNA]</scope>
</reference>
<evidence type="ECO:0000313" key="2">
    <source>
        <dbReference type="Proteomes" id="UP000265100"/>
    </source>
</evidence>
<reference evidence="1" key="4">
    <citation type="submission" date="2025-09" db="UniProtKB">
        <authorList>
            <consortium name="Ensembl"/>
        </authorList>
    </citation>
    <scope>IDENTIFICATION</scope>
</reference>
<keyword evidence="2" id="KW-1185">Reference proteome</keyword>
<dbReference type="GeneTree" id="ENSGT00940000178688"/>
<reference evidence="1 2" key="1">
    <citation type="submission" date="2018-05" db="EMBL/GenBank/DDBJ databases">
        <authorList>
            <person name="Datahose"/>
        </authorList>
    </citation>
    <scope>NUCLEOTIDE SEQUENCE</scope>
</reference>
<sequence length="112" mass="12914">MPMTLNHWDICRPAQPICILLEYTDLSRSTLLAGWRQEDKQSNAIIRYITRMFKCFKNIHTLMDSVQRNLGLVSVMSPVLKPSTADTHYDCSFCTEQISSHSLLSPCRSLRH</sequence>
<name>A0AAX7VDV6_ASTCA</name>
<evidence type="ECO:0000313" key="1">
    <source>
        <dbReference type="Ensembl" id="ENSACLP00000079845.1"/>
    </source>
</evidence>
<dbReference type="Ensembl" id="ENSACLT00000085895.1">
    <property type="protein sequence ID" value="ENSACLP00000079845.1"/>
    <property type="gene ID" value="ENSACLG00000027021.2"/>
</dbReference>
<organism evidence="1 2">
    <name type="scientific">Astatotilapia calliptera</name>
    <name type="common">Eastern happy</name>
    <name type="synonym">Chromis callipterus</name>
    <dbReference type="NCBI Taxonomy" id="8154"/>
    <lineage>
        <taxon>Eukaryota</taxon>
        <taxon>Metazoa</taxon>
        <taxon>Chordata</taxon>
        <taxon>Craniata</taxon>
        <taxon>Vertebrata</taxon>
        <taxon>Euteleostomi</taxon>
        <taxon>Actinopterygii</taxon>
        <taxon>Neopterygii</taxon>
        <taxon>Teleostei</taxon>
        <taxon>Neoteleostei</taxon>
        <taxon>Acanthomorphata</taxon>
        <taxon>Ovalentaria</taxon>
        <taxon>Cichlomorphae</taxon>
        <taxon>Cichliformes</taxon>
        <taxon>Cichlidae</taxon>
        <taxon>African cichlids</taxon>
        <taxon>Pseudocrenilabrinae</taxon>
        <taxon>Haplochromini</taxon>
        <taxon>Astatotilapia</taxon>
    </lineage>
</organism>
<dbReference type="AlphaFoldDB" id="A0AAX7VDV6"/>
<protein>
    <submittedName>
        <fullName evidence="1">Uncharacterized protein</fullName>
    </submittedName>
</protein>
<reference evidence="1" key="3">
    <citation type="submission" date="2025-08" db="UniProtKB">
        <authorList>
            <consortium name="Ensembl"/>
        </authorList>
    </citation>
    <scope>IDENTIFICATION</scope>
</reference>
<accession>A0AAX7VDV6</accession>